<dbReference type="PROSITE" id="PS51379">
    <property type="entry name" value="4FE4S_FER_2"/>
    <property type="match status" value="2"/>
</dbReference>
<dbReference type="AlphaFoldDB" id="A0A4V2QD36"/>
<reference evidence="5 6" key="1">
    <citation type="submission" date="2019-03" db="EMBL/GenBank/DDBJ databases">
        <title>Genomic Encyclopedia of Type Strains, Phase IV (KMG-IV): sequencing the most valuable type-strain genomes for metagenomic binning, comparative biology and taxonomic classification.</title>
        <authorList>
            <person name="Goeker M."/>
        </authorList>
    </citation>
    <scope>NUCLEOTIDE SEQUENCE [LARGE SCALE GENOMIC DNA]</scope>
    <source>
        <strain evidence="5 6">LX-B</strain>
    </source>
</reference>
<dbReference type="Proteomes" id="UP000295008">
    <property type="component" value="Unassembled WGS sequence"/>
</dbReference>
<dbReference type="Gene3D" id="3.40.950.10">
    <property type="entry name" value="Fe-only Hydrogenase (Larger Subunit), Chain L, domain 3"/>
    <property type="match status" value="1"/>
</dbReference>
<sequence>MRGVYTSITKIRRQVFAEIARMAYEGNLQEQLEEAPYKILPGEVAQYRESIFKERAIVGERLRLALGLPIRKVDKHSRLSQGIEAADVAERILQPPLVNVIPFACEACPTDAFYVTDNCRKCLAHPCTFVCPVKAVGLGKDRAHIDQEKCIKCGKCKEACPYNAIVRYDRPCAAACGVNAIESDYLGRAQINAEKCVSCGLCIVNCPFGAIADKSELFQVINALNRGDRVVVELAPSFVGQFGPLATPAKIVQGLKLLGFSDVVEVSLGADIASIHEAHVFLDNVPQHQPYLGTSCCPSWALMAEKFFPDQFANISSSHTPMVAAAKAIKERDPEARVVFTGPCVAKKNEALDDEVKPYIDFVLTFEELIAMWVAREIDLTALEEGADGAELTDSSSYGRNYANCGGVAAAITRNIQELEPGREVPVDRADNLSDCRKMLTLAKAGKRDGYLLEGMACPGGCVGGPGTLLATRQGSVKVQEFAKHSPYPTAFDNPKAKED</sequence>
<keyword evidence="2" id="KW-0408">Iron</keyword>
<evidence type="ECO:0000259" key="4">
    <source>
        <dbReference type="PROSITE" id="PS51379"/>
    </source>
</evidence>
<dbReference type="SUPFAM" id="SSF54862">
    <property type="entry name" value="4Fe-4S ferredoxins"/>
    <property type="match status" value="1"/>
</dbReference>
<name>A0A4V2QD36_HYDET</name>
<dbReference type="OrthoDB" id="9798098at2"/>
<dbReference type="InterPro" id="IPR017896">
    <property type="entry name" value="4Fe4S_Fe-S-bd"/>
</dbReference>
<dbReference type="InterPro" id="IPR050340">
    <property type="entry name" value="Cytosolic_Fe-S_CAF"/>
</dbReference>
<keyword evidence="3" id="KW-0411">Iron-sulfur</keyword>
<dbReference type="NCBIfam" id="TIGR04105">
    <property type="entry name" value="FeFe_hydrog_B1"/>
    <property type="match status" value="1"/>
</dbReference>
<protein>
    <submittedName>
        <fullName evidence="5">[FeFe] hydrogenase (Group B1/B3)</fullName>
    </submittedName>
</protein>
<dbReference type="PROSITE" id="PS00198">
    <property type="entry name" value="4FE4S_FER_1"/>
    <property type="match status" value="2"/>
</dbReference>
<dbReference type="EMBL" id="SLUN01000026">
    <property type="protein sequence ID" value="TCL62287.1"/>
    <property type="molecule type" value="Genomic_DNA"/>
</dbReference>
<dbReference type="GO" id="GO:0051536">
    <property type="term" value="F:iron-sulfur cluster binding"/>
    <property type="evidence" value="ECO:0007669"/>
    <property type="project" value="UniProtKB-KW"/>
</dbReference>
<dbReference type="PANTHER" id="PTHR11615">
    <property type="entry name" value="NITRATE, FORMATE, IRON DEHYDROGENASE"/>
    <property type="match status" value="1"/>
</dbReference>
<evidence type="ECO:0000313" key="5">
    <source>
        <dbReference type="EMBL" id="TCL62287.1"/>
    </source>
</evidence>
<evidence type="ECO:0000256" key="1">
    <source>
        <dbReference type="ARBA" id="ARBA00022723"/>
    </source>
</evidence>
<dbReference type="InterPro" id="IPR004108">
    <property type="entry name" value="Fe_hydrogenase_lsu_C"/>
</dbReference>
<feature type="domain" description="4Fe-4S ferredoxin-type" evidence="4">
    <location>
        <begin position="141"/>
        <end position="170"/>
    </location>
</feature>
<gene>
    <name evidence="5" type="ORF">EDC14_102630</name>
</gene>
<evidence type="ECO:0000256" key="2">
    <source>
        <dbReference type="ARBA" id="ARBA00023004"/>
    </source>
</evidence>
<dbReference type="RefSeq" id="WP_132015774.1">
    <property type="nucleotide sequence ID" value="NZ_SLUN01000026.1"/>
</dbReference>
<dbReference type="GO" id="GO:0046872">
    <property type="term" value="F:metal ion binding"/>
    <property type="evidence" value="ECO:0007669"/>
    <property type="project" value="UniProtKB-KW"/>
</dbReference>
<dbReference type="CDD" id="cd10549">
    <property type="entry name" value="MtMvhB_like"/>
    <property type="match status" value="1"/>
</dbReference>
<dbReference type="Pfam" id="PF02906">
    <property type="entry name" value="Fe_hyd_lg_C"/>
    <property type="match status" value="1"/>
</dbReference>
<organism evidence="5 6">
    <name type="scientific">Hydrogenispora ethanolica</name>
    <dbReference type="NCBI Taxonomy" id="1082276"/>
    <lineage>
        <taxon>Bacteria</taxon>
        <taxon>Bacillati</taxon>
        <taxon>Bacillota</taxon>
        <taxon>Hydrogenispora</taxon>
    </lineage>
</organism>
<dbReference type="InterPro" id="IPR027631">
    <property type="entry name" value="Mono_FeFe_hydrog"/>
</dbReference>
<accession>A0A4V2QD36</accession>
<evidence type="ECO:0000256" key="3">
    <source>
        <dbReference type="ARBA" id="ARBA00023014"/>
    </source>
</evidence>
<dbReference type="SUPFAM" id="SSF53920">
    <property type="entry name" value="Fe-only hydrogenase"/>
    <property type="match status" value="1"/>
</dbReference>
<dbReference type="InterPro" id="IPR017900">
    <property type="entry name" value="4Fe4S_Fe_S_CS"/>
</dbReference>
<proteinExistence type="predicted"/>
<dbReference type="Gene3D" id="3.30.70.20">
    <property type="match status" value="2"/>
</dbReference>
<dbReference type="InterPro" id="IPR009016">
    <property type="entry name" value="Fe_hydrogenase"/>
</dbReference>
<evidence type="ECO:0000313" key="6">
    <source>
        <dbReference type="Proteomes" id="UP000295008"/>
    </source>
</evidence>
<keyword evidence="6" id="KW-1185">Reference proteome</keyword>
<comment type="caution">
    <text evidence="5">The sequence shown here is derived from an EMBL/GenBank/DDBJ whole genome shotgun (WGS) entry which is preliminary data.</text>
</comment>
<keyword evidence="1" id="KW-0479">Metal-binding</keyword>
<dbReference type="Pfam" id="PF00037">
    <property type="entry name" value="Fer4"/>
    <property type="match status" value="2"/>
</dbReference>
<feature type="domain" description="4Fe-4S ferredoxin-type" evidence="4">
    <location>
        <begin position="187"/>
        <end position="216"/>
    </location>
</feature>